<dbReference type="PANTHER" id="PTHR12147:SF26">
    <property type="entry name" value="PEPTIDASE M28 DOMAIN-CONTAINING PROTEIN"/>
    <property type="match status" value="1"/>
</dbReference>
<dbReference type="InterPro" id="IPR045175">
    <property type="entry name" value="M28_fam"/>
</dbReference>
<dbReference type="PROSITE" id="PS51257">
    <property type="entry name" value="PROKAR_LIPOPROTEIN"/>
    <property type="match status" value="1"/>
</dbReference>
<feature type="domain" description="Peptidase M28" evidence="1">
    <location>
        <begin position="109"/>
        <end position="298"/>
    </location>
</feature>
<dbReference type="AlphaFoldDB" id="A0A4Q7PHX0"/>
<dbReference type="Gene3D" id="3.40.630.10">
    <property type="entry name" value="Zn peptidases"/>
    <property type="match status" value="1"/>
</dbReference>
<dbReference type="InterPro" id="IPR007484">
    <property type="entry name" value="Peptidase_M28"/>
</dbReference>
<name>A0A4Q7PHX0_9FLAO</name>
<dbReference type="RefSeq" id="WP_130285951.1">
    <property type="nucleotide sequence ID" value="NZ_SGXE01000001.1"/>
</dbReference>
<evidence type="ECO:0000313" key="3">
    <source>
        <dbReference type="Proteomes" id="UP000292262"/>
    </source>
</evidence>
<dbReference type="SUPFAM" id="SSF53187">
    <property type="entry name" value="Zn-dependent exopeptidases"/>
    <property type="match status" value="1"/>
</dbReference>
<protein>
    <submittedName>
        <fullName evidence="2">Peptidase M28-like protein</fullName>
    </submittedName>
</protein>
<accession>A0A4Q7PHX0</accession>
<dbReference type="GO" id="GO:0006508">
    <property type="term" value="P:proteolysis"/>
    <property type="evidence" value="ECO:0007669"/>
    <property type="project" value="InterPro"/>
</dbReference>
<proteinExistence type="predicted"/>
<evidence type="ECO:0000313" key="2">
    <source>
        <dbReference type="EMBL" id="RZT00157.1"/>
    </source>
</evidence>
<dbReference type="Proteomes" id="UP000292262">
    <property type="component" value="Unassembled WGS sequence"/>
</dbReference>
<gene>
    <name evidence="2" type="ORF">EV197_1390</name>
</gene>
<keyword evidence="3" id="KW-1185">Reference proteome</keyword>
<comment type="caution">
    <text evidence="2">The sequence shown here is derived from an EMBL/GenBank/DDBJ whole genome shotgun (WGS) entry which is preliminary data.</text>
</comment>
<dbReference type="PANTHER" id="PTHR12147">
    <property type="entry name" value="METALLOPEPTIDASE M28 FAMILY MEMBER"/>
    <property type="match status" value="1"/>
</dbReference>
<dbReference type="EMBL" id="SGXE01000001">
    <property type="protein sequence ID" value="RZT00157.1"/>
    <property type="molecule type" value="Genomic_DNA"/>
</dbReference>
<sequence length="312" mass="34961">MKMHVLLFLSIFVISCTPTTIPRVLDNRLPQSISVAQKQIVAVLSGHQNIPSTTLQLAARATIEERAWSRAYLESVLHQIPLTPISQSYRYRNSNPLVDLLVGPYKGTNLYVVLPATKPTKDCIVLGAHYDTARNCPGANDNASAIALLYGVAQKLNSLQQRSTNVMFVFFDQEEEELIGSKAFVNCLKEQHYNIIAAHTFDQIGWDSDNDKAFEIELPSPSLKKQYVSVAATHRVPITITRVNSTDHHSFREAGYEAVGITEGYVQGDTSPYKDTEKDIFETVNFDYLTTLTQLVYDVIKNQIQTPLSHEK</sequence>
<evidence type="ECO:0000259" key="1">
    <source>
        <dbReference type="Pfam" id="PF04389"/>
    </source>
</evidence>
<dbReference type="GO" id="GO:0008235">
    <property type="term" value="F:metalloexopeptidase activity"/>
    <property type="evidence" value="ECO:0007669"/>
    <property type="project" value="InterPro"/>
</dbReference>
<dbReference type="Pfam" id="PF04389">
    <property type="entry name" value="Peptidase_M28"/>
    <property type="match status" value="1"/>
</dbReference>
<reference evidence="2 3" key="1">
    <citation type="submission" date="2019-02" db="EMBL/GenBank/DDBJ databases">
        <title>Genomic Encyclopedia of Type Strains, Phase IV (KMG-IV): sequencing the most valuable type-strain genomes for metagenomic binning, comparative biology and taxonomic classification.</title>
        <authorList>
            <person name="Goeker M."/>
        </authorList>
    </citation>
    <scope>NUCLEOTIDE SEQUENCE [LARGE SCALE GENOMIC DNA]</scope>
    <source>
        <strain evidence="2 3">DSM 17196</strain>
    </source>
</reference>
<organism evidence="2 3">
    <name type="scientific">Aquimarina brevivitae</name>
    <dbReference type="NCBI Taxonomy" id="323412"/>
    <lineage>
        <taxon>Bacteria</taxon>
        <taxon>Pseudomonadati</taxon>
        <taxon>Bacteroidota</taxon>
        <taxon>Flavobacteriia</taxon>
        <taxon>Flavobacteriales</taxon>
        <taxon>Flavobacteriaceae</taxon>
        <taxon>Aquimarina</taxon>
    </lineage>
</organism>
<dbReference type="OrthoDB" id="9789219at2"/>